<reference evidence="5" key="2">
    <citation type="submission" date="2021-09" db="EMBL/GenBank/DDBJ databases">
        <authorList>
            <person name="Gilroy R."/>
        </authorList>
    </citation>
    <scope>NUCLEOTIDE SEQUENCE</scope>
    <source>
        <strain evidence="5">CHK121-7720</strain>
    </source>
</reference>
<evidence type="ECO:0000256" key="1">
    <source>
        <dbReference type="ARBA" id="ARBA00022679"/>
    </source>
</evidence>
<dbReference type="PANTHER" id="PTHR12283">
    <property type="entry name" value="GLUTAMINYL-PEPTIDE CYCLOTRANSFERASE"/>
    <property type="match status" value="1"/>
</dbReference>
<evidence type="ECO:0000313" key="6">
    <source>
        <dbReference type="Proteomes" id="UP000757103"/>
    </source>
</evidence>
<dbReference type="RefSeq" id="WP_273305763.1">
    <property type="nucleotide sequence ID" value="NZ_DYUD01000014.1"/>
</dbReference>
<sequence length="329" mass="36475">MKTLNRQLGFLILIIGLVACSAKSGTSSKTNDAGRDSVEVPVFDADSAYAYVERQVAFGYRIPNTPAHRATADYLAAELARHGATVEVQEGTVTAYDGSELAIRNIIGSFSPEKKNRILLFAHWDTRPYADNDADKSKHRQPIDGADDGASGVGVLLEIARQLGQKLPDAGVDIAFFDAEDYGTPYWSDSNDEDSWALGTQYWTRRPHKPGYRARFGILLDMVGGSGARFCREMFSEYYASGIVKQVWETARRLGYGSYFVDEKGGYVTDDHVYVNRYGIPSVDIIACSRDTETGFPPYWHTVDDTMKNIDRATLKAVGQTVLTVIYEE</sequence>
<feature type="chain" id="PRO_5037460943" evidence="3">
    <location>
        <begin position="22"/>
        <end position="329"/>
    </location>
</feature>
<reference evidence="5" key="1">
    <citation type="journal article" date="2021" name="PeerJ">
        <title>Extensive microbial diversity within the chicken gut microbiome revealed by metagenomics and culture.</title>
        <authorList>
            <person name="Gilroy R."/>
            <person name="Ravi A."/>
            <person name="Getino M."/>
            <person name="Pursley I."/>
            <person name="Horton D.L."/>
            <person name="Alikhan N.F."/>
            <person name="Baker D."/>
            <person name="Gharbi K."/>
            <person name="Hall N."/>
            <person name="Watson M."/>
            <person name="Adriaenssens E.M."/>
            <person name="Foster-Nyarko E."/>
            <person name="Jarju S."/>
            <person name="Secka A."/>
            <person name="Antonio M."/>
            <person name="Oren A."/>
            <person name="Chaudhuri R.R."/>
            <person name="La Ragione R."/>
            <person name="Hildebrand F."/>
            <person name="Pallen M.J."/>
        </authorList>
    </citation>
    <scope>NUCLEOTIDE SEQUENCE</scope>
    <source>
        <strain evidence="5">CHK121-7720</strain>
    </source>
</reference>
<dbReference type="EMBL" id="DYUD01000014">
    <property type="protein sequence ID" value="HJG88663.1"/>
    <property type="molecule type" value="Genomic_DNA"/>
</dbReference>
<dbReference type="Pfam" id="PF04389">
    <property type="entry name" value="Peptidase_M28"/>
    <property type="match status" value="1"/>
</dbReference>
<keyword evidence="3" id="KW-0732">Signal</keyword>
<comment type="caution">
    <text evidence="5">The sequence shown here is derived from an EMBL/GenBank/DDBJ whole genome shotgun (WGS) entry which is preliminary data.</text>
</comment>
<dbReference type="GO" id="GO:0016603">
    <property type="term" value="F:glutaminyl-peptide cyclotransferase activity"/>
    <property type="evidence" value="ECO:0007669"/>
    <property type="project" value="TreeGrafter"/>
</dbReference>
<dbReference type="InterPro" id="IPR007484">
    <property type="entry name" value="Peptidase_M28"/>
</dbReference>
<dbReference type="PANTHER" id="PTHR12283:SF6">
    <property type="entry name" value="GLUTAMINYL-PEPTIDE CYCLOTRANSFERASE-RELATED"/>
    <property type="match status" value="1"/>
</dbReference>
<dbReference type="GO" id="GO:0008270">
    <property type="term" value="F:zinc ion binding"/>
    <property type="evidence" value="ECO:0007669"/>
    <property type="project" value="TreeGrafter"/>
</dbReference>
<keyword evidence="2" id="KW-0012">Acyltransferase</keyword>
<feature type="domain" description="Peptidase M28" evidence="4">
    <location>
        <begin position="105"/>
        <end position="325"/>
    </location>
</feature>
<dbReference type="Proteomes" id="UP000757103">
    <property type="component" value="Unassembled WGS sequence"/>
</dbReference>
<proteinExistence type="predicted"/>
<accession>A0A921MQC2</accession>
<evidence type="ECO:0000259" key="4">
    <source>
        <dbReference type="Pfam" id="PF04389"/>
    </source>
</evidence>
<dbReference type="PROSITE" id="PS51257">
    <property type="entry name" value="PROKAR_LIPOPROTEIN"/>
    <property type="match status" value="1"/>
</dbReference>
<organism evidence="5 6">
    <name type="scientific">Barnesiella viscericola</name>
    <dbReference type="NCBI Taxonomy" id="397865"/>
    <lineage>
        <taxon>Bacteria</taxon>
        <taxon>Pseudomonadati</taxon>
        <taxon>Bacteroidota</taxon>
        <taxon>Bacteroidia</taxon>
        <taxon>Bacteroidales</taxon>
        <taxon>Barnesiellaceae</taxon>
        <taxon>Barnesiella</taxon>
    </lineage>
</organism>
<dbReference type="SUPFAM" id="SSF53187">
    <property type="entry name" value="Zn-dependent exopeptidases"/>
    <property type="match status" value="1"/>
</dbReference>
<dbReference type="AlphaFoldDB" id="A0A921MQC2"/>
<keyword evidence="1" id="KW-0808">Transferase</keyword>
<dbReference type="InterPro" id="IPR040234">
    <property type="entry name" value="QC/QCL"/>
</dbReference>
<evidence type="ECO:0000256" key="3">
    <source>
        <dbReference type="SAM" id="SignalP"/>
    </source>
</evidence>
<dbReference type="Gene3D" id="3.40.630.10">
    <property type="entry name" value="Zn peptidases"/>
    <property type="match status" value="1"/>
</dbReference>
<feature type="signal peptide" evidence="3">
    <location>
        <begin position="1"/>
        <end position="21"/>
    </location>
</feature>
<evidence type="ECO:0000313" key="5">
    <source>
        <dbReference type="EMBL" id="HJG88663.1"/>
    </source>
</evidence>
<protein>
    <submittedName>
        <fullName evidence="5">M28 family peptidase</fullName>
    </submittedName>
</protein>
<evidence type="ECO:0000256" key="2">
    <source>
        <dbReference type="ARBA" id="ARBA00023315"/>
    </source>
</evidence>
<gene>
    <name evidence="5" type="ORF">K8U91_04190</name>
</gene>
<name>A0A921MQC2_9BACT</name>